<keyword evidence="6" id="KW-0540">Nuclease</keyword>
<dbReference type="InterPro" id="IPR001584">
    <property type="entry name" value="Integrase_cat-core"/>
</dbReference>
<comment type="similarity">
    <text evidence="1">Belongs to the beta type-B retroviral polymerase family. HERV class-II K(HML-2) pol subfamily.</text>
</comment>
<feature type="domain" description="Integrase catalytic" evidence="12">
    <location>
        <begin position="1027"/>
        <end position="1197"/>
    </location>
</feature>
<keyword evidence="8" id="KW-0378">Hydrolase</keyword>
<feature type="domain" description="Reverse transcriptase" evidence="11">
    <location>
        <begin position="488"/>
        <end position="665"/>
    </location>
</feature>
<evidence type="ECO:0000313" key="14">
    <source>
        <dbReference type="RefSeq" id="XP_026120718.1"/>
    </source>
</evidence>
<dbReference type="Pfam" id="PF17917">
    <property type="entry name" value="RT_RNaseH"/>
    <property type="match status" value="1"/>
</dbReference>
<dbReference type="InterPro" id="IPR043128">
    <property type="entry name" value="Rev_trsase/Diguanyl_cyclase"/>
</dbReference>
<accession>A0A6P6PHW3</accession>
<evidence type="ECO:0000256" key="3">
    <source>
        <dbReference type="ARBA" id="ARBA00012493"/>
    </source>
</evidence>
<keyword evidence="5" id="KW-0548">Nucleotidyltransferase</keyword>
<dbReference type="SUPFAM" id="SSF53098">
    <property type="entry name" value="Ribonuclease H-like"/>
    <property type="match status" value="1"/>
</dbReference>
<dbReference type="GO" id="GO:0003964">
    <property type="term" value="F:RNA-directed DNA polymerase activity"/>
    <property type="evidence" value="ECO:0007669"/>
    <property type="project" value="UniProtKB-KW"/>
</dbReference>
<proteinExistence type="inferred from homology"/>
<dbReference type="InterPro" id="IPR041588">
    <property type="entry name" value="Integrase_H2C2"/>
</dbReference>
<dbReference type="FunFam" id="3.30.70.270:FF:000063">
    <property type="entry name" value="Zinc knuckle domaincontaining protein"/>
    <property type="match status" value="1"/>
</dbReference>
<dbReference type="InterPro" id="IPR021109">
    <property type="entry name" value="Peptidase_aspartic_dom_sf"/>
</dbReference>
<dbReference type="Gene3D" id="3.30.70.270">
    <property type="match status" value="2"/>
</dbReference>
<protein>
    <recommendedName>
        <fullName evidence="10">Gypsy retrotransposon integrase-like protein 1</fullName>
        <ecNumber evidence="3">2.7.7.49</ecNumber>
        <ecNumber evidence="2">3.1.26.4</ecNumber>
    </recommendedName>
</protein>
<evidence type="ECO:0000259" key="11">
    <source>
        <dbReference type="PROSITE" id="PS50878"/>
    </source>
</evidence>
<dbReference type="Gene3D" id="1.10.340.70">
    <property type="match status" value="1"/>
</dbReference>
<dbReference type="InterPro" id="IPR043502">
    <property type="entry name" value="DNA/RNA_pol_sf"/>
</dbReference>
<dbReference type="InterPro" id="IPR050951">
    <property type="entry name" value="Retrovirus_Pol_polyprotein"/>
</dbReference>
<dbReference type="SUPFAM" id="SSF56672">
    <property type="entry name" value="DNA/RNA polymerases"/>
    <property type="match status" value="1"/>
</dbReference>
<dbReference type="OrthoDB" id="775972at2759"/>
<evidence type="ECO:0000259" key="12">
    <source>
        <dbReference type="PROSITE" id="PS50994"/>
    </source>
</evidence>
<dbReference type="InterPro" id="IPR041373">
    <property type="entry name" value="RT_RNaseH"/>
</dbReference>
<dbReference type="Proteomes" id="UP000515129">
    <property type="component" value="Chromosome 6"/>
</dbReference>
<evidence type="ECO:0000256" key="9">
    <source>
        <dbReference type="ARBA" id="ARBA00022918"/>
    </source>
</evidence>
<dbReference type="EC" id="2.7.7.49" evidence="3"/>
<dbReference type="Gene3D" id="2.40.70.10">
    <property type="entry name" value="Acid Proteases"/>
    <property type="match status" value="1"/>
</dbReference>
<dbReference type="GO" id="GO:0015074">
    <property type="term" value="P:DNA integration"/>
    <property type="evidence" value="ECO:0007669"/>
    <property type="project" value="InterPro"/>
</dbReference>
<evidence type="ECO:0000256" key="5">
    <source>
        <dbReference type="ARBA" id="ARBA00022695"/>
    </source>
</evidence>
<evidence type="ECO:0000313" key="13">
    <source>
        <dbReference type="Proteomes" id="UP000515129"/>
    </source>
</evidence>
<evidence type="ECO:0000256" key="4">
    <source>
        <dbReference type="ARBA" id="ARBA00022679"/>
    </source>
</evidence>
<dbReference type="EC" id="3.1.26.4" evidence="2"/>
<keyword evidence="13" id="KW-1185">Reference proteome</keyword>
<dbReference type="CDD" id="cd09274">
    <property type="entry name" value="RNase_HI_RT_Ty3"/>
    <property type="match status" value="1"/>
</dbReference>
<dbReference type="FunFam" id="1.10.340.70:FF:000003">
    <property type="entry name" value="Protein CBG25708"/>
    <property type="match status" value="1"/>
</dbReference>
<dbReference type="GeneID" id="113100064"/>
<evidence type="ECO:0000256" key="2">
    <source>
        <dbReference type="ARBA" id="ARBA00012180"/>
    </source>
</evidence>
<evidence type="ECO:0000256" key="10">
    <source>
        <dbReference type="ARBA" id="ARBA00039658"/>
    </source>
</evidence>
<evidence type="ECO:0000256" key="8">
    <source>
        <dbReference type="ARBA" id="ARBA00022801"/>
    </source>
</evidence>
<dbReference type="KEGG" id="caua:113100064"/>
<dbReference type="FunFam" id="3.10.20.370:FF:000001">
    <property type="entry name" value="Retrovirus-related Pol polyprotein from transposon 17.6-like protein"/>
    <property type="match status" value="1"/>
</dbReference>
<reference evidence="14" key="1">
    <citation type="submission" date="2025-08" db="UniProtKB">
        <authorList>
            <consortium name="RefSeq"/>
        </authorList>
    </citation>
    <scope>IDENTIFICATION</scope>
    <source>
        <strain evidence="14">Wakin</strain>
        <tissue evidence="14">Muscle</tissue>
    </source>
</reference>
<evidence type="ECO:0000256" key="6">
    <source>
        <dbReference type="ARBA" id="ARBA00022722"/>
    </source>
</evidence>
<dbReference type="SUPFAM" id="SSF50630">
    <property type="entry name" value="Acid proteases"/>
    <property type="match status" value="1"/>
</dbReference>
<dbReference type="Pfam" id="PF17921">
    <property type="entry name" value="Integrase_H2C2"/>
    <property type="match status" value="1"/>
</dbReference>
<keyword evidence="9" id="KW-0695">RNA-directed DNA polymerase</keyword>
<dbReference type="RefSeq" id="XP_026120718.1">
    <property type="nucleotide sequence ID" value="XM_026264933.1"/>
</dbReference>
<dbReference type="FunFam" id="3.10.10.10:FF:000003">
    <property type="entry name" value="Retrovirus-related Pol polyprotein from transposon 297-like Protein"/>
    <property type="match status" value="1"/>
</dbReference>
<dbReference type="InterPro" id="IPR012337">
    <property type="entry name" value="RNaseH-like_sf"/>
</dbReference>
<sequence>MQEWGLQSPMDAIKPPGSLKLCGNVDAHWRTFKQQFELYVVAIGQKAAVDERKIALLLTIAGADAVEVYNTFNFDEEADKKKLDKVLEKFDAHCLSRKNETYERYVFRTRVQHEGEAFDYFLTDLKIKAKTCNFNELRDSMIRDQIVFGIYEKKLRERLLRESELTLDYAVKLCQSSEVARQQVKQFDGTNTAAMSFPSVEVDAISFRDKRRGNTRSFRDDDNETFSCKRCGTKHKFRQCPAFGKRCSKCNGPNHFAKMCFSKDMKRENKVHLVEEADDSDLSDSFYVNMVSEEKVNLDAETCVSSDDSVKSSMWIVPLVVNGTVVPFKLDTGAKVNLINVRDVKALKEKPLIKKRTVPLKAYNGQPIETRGICRLNIQVKGKMKSLMFVVVPNGHESLLGDRACEDLHLVKRVYQVNRETVVLQPVCDNITDIVKQFPDVFEGQGTLPFTYKIQLKDDASPVIHAPRRVPAPLREALKKELDRMTQSGIIQRIEQPTDWVNSITCVKKPNGDLRVCLDPKNLNDSIKREHYQIPTREEIISDMSGAKFFSKLDASQGFWQIRLDSESSQYCTFNTPFGRYCFLRLPFGIKSAPEIFHRAMETLIEGLEGVRVYIDDIVVWGSTIQQHNQRLVKVMERVRAHDLKLNQKKCQFGVTEITFLGDKLSAKGVEPHPAKVQALLDMPPPTDKKGILRALGMVNFLGKFLPNLSAKTTHMRKLLQNDQEFVWTSVHDQEWKQLKETLTTEPVLVFFAHTRPTKISTDASQDGLGAVLLQAFEDSWRPVAYASRSMTETERRYSQIEKETLGLVFGCEKFHGYVYGLPTFTVETDHKPLISIIQKNLNDMSPRIQRMIMKLQRYDLNLVYTPGKYLIVADALSRAPVASEISKMDEVERHVSMVYSALPVSDEMLKLIAEETAKDAELQRVIAYLQHGWIKGKCPQYFPLRAELSVVEGMLLRMNRIVIPVSMRHDMLRRIHEGHLGIEKCKRRARQAVFWPGINVHIEKYINQCDICLSHHYKLAKEPMMIAAHPTEPWQKVGTDLFQLNGKDYLVVIDYYSNYPEVEQLHHTTSNDMIQCMKSIFARHGIPHIVQSDNGPQYTSFEFKLFAEQYGFKHTTSSPLYPKANGKAEKGVQIVKRLMKKAAASRSDINLSLLSYRSSPLSCGLSPGELLMNRKLRDTLPKVSLKTENNSLLLKEMQHLKEKQKEYYDKGARHLKPLSEQDTVRIAEPNGWKRKATILKEVNPRSYLVQTEDGQKLRRNRQSLLKTAEKCPPVDESNLFAELQSCEMPSVDLQRHEMLSPGTFNSAEEIRELELSVPKTDMPLLRRTNRVRKAPVRMDL</sequence>
<dbReference type="CDD" id="cd01647">
    <property type="entry name" value="RT_LTR"/>
    <property type="match status" value="1"/>
</dbReference>
<organism evidence="13 14">
    <name type="scientific">Carassius auratus</name>
    <name type="common">Goldfish</name>
    <dbReference type="NCBI Taxonomy" id="7957"/>
    <lineage>
        <taxon>Eukaryota</taxon>
        <taxon>Metazoa</taxon>
        <taxon>Chordata</taxon>
        <taxon>Craniata</taxon>
        <taxon>Vertebrata</taxon>
        <taxon>Euteleostomi</taxon>
        <taxon>Actinopterygii</taxon>
        <taxon>Neopterygii</taxon>
        <taxon>Teleostei</taxon>
        <taxon>Ostariophysi</taxon>
        <taxon>Cypriniformes</taxon>
        <taxon>Cyprinidae</taxon>
        <taxon>Cyprininae</taxon>
        <taxon>Carassius</taxon>
    </lineage>
</organism>
<dbReference type="InterPro" id="IPR036397">
    <property type="entry name" value="RNaseH_sf"/>
</dbReference>
<dbReference type="Gene3D" id="3.30.420.10">
    <property type="entry name" value="Ribonuclease H-like superfamily/Ribonuclease H"/>
    <property type="match status" value="1"/>
</dbReference>
<keyword evidence="7" id="KW-0255">Endonuclease</keyword>
<dbReference type="GO" id="GO:0003676">
    <property type="term" value="F:nucleic acid binding"/>
    <property type="evidence" value="ECO:0007669"/>
    <property type="project" value="InterPro"/>
</dbReference>
<keyword evidence="4" id="KW-0808">Transferase</keyword>
<dbReference type="PROSITE" id="PS50878">
    <property type="entry name" value="RT_POL"/>
    <property type="match status" value="1"/>
</dbReference>
<dbReference type="Pfam" id="PF00078">
    <property type="entry name" value="RVT_1"/>
    <property type="match status" value="1"/>
</dbReference>
<dbReference type="Pfam" id="PF00665">
    <property type="entry name" value="rve"/>
    <property type="match status" value="1"/>
</dbReference>
<dbReference type="PANTHER" id="PTHR37984:SF5">
    <property type="entry name" value="PROTEIN NYNRIN-LIKE"/>
    <property type="match status" value="1"/>
</dbReference>
<name>A0A6P6PHW3_CARAU</name>
<dbReference type="Gene3D" id="3.10.10.10">
    <property type="entry name" value="HIV Type 1 Reverse Transcriptase, subunit A, domain 1"/>
    <property type="match status" value="1"/>
</dbReference>
<dbReference type="InterPro" id="IPR000477">
    <property type="entry name" value="RT_dom"/>
</dbReference>
<dbReference type="FunFam" id="3.30.420.10:FF:000063">
    <property type="entry name" value="Retrovirus-related Pol polyprotein from transposon 297-like Protein"/>
    <property type="match status" value="1"/>
</dbReference>
<dbReference type="GO" id="GO:0004523">
    <property type="term" value="F:RNA-DNA hybrid ribonuclease activity"/>
    <property type="evidence" value="ECO:0007669"/>
    <property type="project" value="UniProtKB-EC"/>
</dbReference>
<evidence type="ECO:0000256" key="7">
    <source>
        <dbReference type="ARBA" id="ARBA00022759"/>
    </source>
</evidence>
<dbReference type="Pfam" id="PF13975">
    <property type="entry name" value="gag-asp_proteas"/>
    <property type="match status" value="1"/>
</dbReference>
<dbReference type="PROSITE" id="PS50994">
    <property type="entry name" value="INTEGRASE"/>
    <property type="match status" value="1"/>
</dbReference>
<gene>
    <name evidence="14" type="primary">LOC113100064</name>
</gene>
<evidence type="ECO:0000256" key="1">
    <source>
        <dbReference type="ARBA" id="ARBA00010879"/>
    </source>
</evidence>
<dbReference type="PANTHER" id="PTHR37984">
    <property type="entry name" value="PROTEIN CBG26694"/>
    <property type="match status" value="1"/>
</dbReference>